<name>A0A183FSV2_HELPZ</name>
<keyword evidence="1" id="KW-1133">Transmembrane helix</keyword>
<dbReference type="AlphaFoldDB" id="A0A183FSV2"/>
<feature type="transmembrane region" description="Helical" evidence="1">
    <location>
        <begin position="87"/>
        <end position="113"/>
    </location>
</feature>
<keyword evidence="1" id="KW-0812">Transmembrane</keyword>
<dbReference type="Proteomes" id="UP000050761">
    <property type="component" value="Unassembled WGS sequence"/>
</dbReference>
<dbReference type="OrthoDB" id="16753at2759"/>
<proteinExistence type="predicted"/>
<evidence type="ECO:0000313" key="3">
    <source>
        <dbReference type="Proteomes" id="UP000050761"/>
    </source>
</evidence>
<keyword evidence="3" id="KW-1185">Reference proteome</keyword>
<evidence type="ECO:0000313" key="4">
    <source>
        <dbReference type="WBParaSite" id="HPBE_0001108001-mRNA-1"/>
    </source>
</evidence>
<keyword evidence="1" id="KW-0472">Membrane</keyword>
<sequence length="126" mass="14391">MSCRLSTNESLTPAQFDSIACANCFYFIYMVASPYVTHYYTQRCEAGLLICRDPFQPGCNCDNPHAVYNLPEFTVNRSVASSFIRLLFVRFILSTIRCLLFSCSRVVFILLVATIKLPRLIGFHTR</sequence>
<gene>
    <name evidence="2" type="ORF">HPBE_LOCUS11081</name>
</gene>
<accession>A0A3P8A988</accession>
<reference evidence="2 3" key="1">
    <citation type="submission" date="2018-11" db="EMBL/GenBank/DDBJ databases">
        <authorList>
            <consortium name="Pathogen Informatics"/>
        </authorList>
    </citation>
    <scope>NUCLEOTIDE SEQUENCE [LARGE SCALE GENOMIC DNA]</scope>
</reference>
<accession>A0A183FSV2</accession>
<evidence type="ECO:0000313" key="2">
    <source>
        <dbReference type="EMBL" id="VDO87383.1"/>
    </source>
</evidence>
<dbReference type="EMBL" id="UZAH01026979">
    <property type="protein sequence ID" value="VDO87383.1"/>
    <property type="molecule type" value="Genomic_DNA"/>
</dbReference>
<dbReference type="WBParaSite" id="HPBE_0001108001-mRNA-1">
    <property type="protein sequence ID" value="HPBE_0001108001-mRNA-1"/>
    <property type="gene ID" value="HPBE_0001108001"/>
</dbReference>
<organism evidence="3 4">
    <name type="scientific">Heligmosomoides polygyrus</name>
    <name type="common">Parasitic roundworm</name>
    <dbReference type="NCBI Taxonomy" id="6339"/>
    <lineage>
        <taxon>Eukaryota</taxon>
        <taxon>Metazoa</taxon>
        <taxon>Ecdysozoa</taxon>
        <taxon>Nematoda</taxon>
        <taxon>Chromadorea</taxon>
        <taxon>Rhabditida</taxon>
        <taxon>Rhabditina</taxon>
        <taxon>Rhabditomorpha</taxon>
        <taxon>Strongyloidea</taxon>
        <taxon>Heligmosomidae</taxon>
        <taxon>Heligmosomoides</taxon>
    </lineage>
</organism>
<evidence type="ECO:0000256" key="1">
    <source>
        <dbReference type="SAM" id="Phobius"/>
    </source>
</evidence>
<reference evidence="4" key="2">
    <citation type="submission" date="2019-09" db="UniProtKB">
        <authorList>
            <consortium name="WormBaseParasite"/>
        </authorList>
    </citation>
    <scope>IDENTIFICATION</scope>
</reference>
<protein>
    <submittedName>
        <fullName evidence="2 4">Uncharacterized protein</fullName>
    </submittedName>
</protein>